<evidence type="ECO:0000313" key="3">
    <source>
        <dbReference type="Proteomes" id="UP000216147"/>
    </source>
</evidence>
<accession>A0A258HNW4</accession>
<comment type="caution">
    <text evidence="2">The sequence shown here is derived from an EMBL/GenBank/DDBJ whole genome shotgun (WGS) entry which is preliminary data.</text>
</comment>
<name>A0A258HNW4_9CAUL</name>
<proteinExistence type="predicted"/>
<gene>
    <name evidence="2" type="ORF">B7Y86_03080</name>
</gene>
<protein>
    <submittedName>
        <fullName evidence="2">Uncharacterized protein</fullName>
    </submittedName>
</protein>
<dbReference type="EMBL" id="NCEQ01000003">
    <property type="protein sequence ID" value="OYX58013.1"/>
    <property type="molecule type" value="Genomic_DNA"/>
</dbReference>
<feature type="compositionally biased region" description="Basic and acidic residues" evidence="1">
    <location>
        <begin position="37"/>
        <end position="46"/>
    </location>
</feature>
<evidence type="ECO:0000313" key="2">
    <source>
        <dbReference type="EMBL" id="OYX58013.1"/>
    </source>
</evidence>
<reference evidence="2 3" key="1">
    <citation type="submission" date="2017-03" db="EMBL/GenBank/DDBJ databases">
        <title>Lifting the veil on microbial sulfur biogeochemistry in mining wastewaters.</title>
        <authorList>
            <person name="Kantor R.S."/>
            <person name="Colenbrander Nelson T."/>
            <person name="Marshall S."/>
            <person name="Bennett D."/>
            <person name="Apte S."/>
            <person name="Camacho D."/>
            <person name="Thomas B.C."/>
            <person name="Warren L.A."/>
            <person name="Banfield J.F."/>
        </authorList>
    </citation>
    <scope>NUCLEOTIDE SEQUENCE [LARGE SCALE GENOMIC DNA]</scope>
    <source>
        <strain evidence="2">32-68-21</strain>
    </source>
</reference>
<dbReference type="AlphaFoldDB" id="A0A258HNW4"/>
<dbReference type="Proteomes" id="UP000216147">
    <property type="component" value="Unassembled WGS sequence"/>
</dbReference>
<feature type="region of interest" description="Disordered" evidence="1">
    <location>
        <begin position="1"/>
        <end position="62"/>
    </location>
</feature>
<sequence>MASGQDSGRVIAVSRGHAVEDDRGLSSGGGAADVDNPIDRLGDRSTWRARRNLGEQALDETA</sequence>
<organism evidence="2 3">
    <name type="scientific">Brevundimonas subvibrioides</name>
    <dbReference type="NCBI Taxonomy" id="74313"/>
    <lineage>
        <taxon>Bacteria</taxon>
        <taxon>Pseudomonadati</taxon>
        <taxon>Pseudomonadota</taxon>
        <taxon>Alphaproteobacteria</taxon>
        <taxon>Caulobacterales</taxon>
        <taxon>Caulobacteraceae</taxon>
        <taxon>Brevundimonas</taxon>
    </lineage>
</organism>
<evidence type="ECO:0000256" key="1">
    <source>
        <dbReference type="SAM" id="MobiDB-lite"/>
    </source>
</evidence>